<dbReference type="InterPro" id="IPR015967">
    <property type="entry name" value="Rcmb_RecR_Znf"/>
</dbReference>
<sequence length="197" mass="21837">MATKSLEKLIEEFNKLPGIGRKSAARLAFHMLEIEKEKVENFINVLREAKEIIKRCPKCGDFCENDLCDVCGDDLRDKQTICVVEDSRDVISFEKMGKYKGVYHILGGKIAPLNGITPDKLNIKSLLERVTIDNVNEVILALNPDLEGETTSLYLTKLLKPFGIKVTKIASGIPIGGNIEFADSATISKALEGRQEV</sequence>
<evidence type="ECO:0000256" key="6">
    <source>
        <dbReference type="ARBA" id="ARBA00023204"/>
    </source>
</evidence>
<feature type="zinc finger region" description="C4-type" evidence="7">
    <location>
        <begin position="56"/>
        <end position="71"/>
    </location>
</feature>
<keyword evidence="2 7" id="KW-0227">DNA damage</keyword>
<dbReference type="Proteomes" id="UP000255328">
    <property type="component" value="Unassembled WGS sequence"/>
</dbReference>
<dbReference type="GO" id="GO:0006310">
    <property type="term" value="P:DNA recombination"/>
    <property type="evidence" value="ECO:0007669"/>
    <property type="project" value="UniProtKB-UniRule"/>
</dbReference>
<evidence type="ECO:0000256" key="7">
    <source>
        <dbReference type="HAMAP-Rule" id="MF_00017"/>
    </source>
</evidence>
<keyword evidence="1 7" id="KW-0479">Metal-binding</keyword>
<organism evidence="9 10">
    <name type="scientific">Fusobacterium necrogenes</name>
    <dbReference type="NCBI Taxonomy" id="858"/>
    <lineage>
        <taxon>Bacteria</taxon>
        <taxon>Fusobacteriati</taxon>
        <taxon>Fusobacteriota</taxon>
        <taxon>Fusobacteriia</taxon>
        <taxon>Fusobacteriales</taxon>
        <taxon>Fusobacteriaceae</taxon>
        <taxon>Fusobacterium</taxon>
    </lineage>
</organism>
<dbReference type="NCBIfam" id="TIGR00615">
    <property type="entry name" value="recR"/>
    <property type="match status" value="1"/>
</dbReference>
<evidence type="ECO:0000313" key="10">
    <source>
        <dbReference type="Proteomes" id="UP000255328"/>
    </source>
</evidence>
<keyword evidence="4 7" id="KW-0862">Zinc</keyword>
<comment type="similarity">
    <text evidence="7">Belongs to the RecR family.</text>
</comment>
<evidence type="ECO:0000256" key="4">
    <source>
        <dbReference type="ARBA" id="ARBA00022833"/>
    </source>
</evidence>
<dbReference type="SMART" id="SM00493">
    <property type="entry name" value="TOPRIM"/>
    <property type="match status" value="1"/>
</dbReference>
<dbReference type="Pfam" id="PF21175">
    <property type="entry name" value="RecR_C"/>
    <property type="match status" value="1"/>
</dbReference>
<dbReference type="PROSITE" id="PS01300">
    <property type="entry name" value="RECR"/>
    <property type="match status" value="1"/>
</dbReference>
<dbReference type="PROSITE" id="PS50880">
    <property type="entry name" value="TOPRIM"/>
    <property type="match status" value="1"/>
</dbReference>
<dbReference type="PANTHER" id="PTHR30446">
    <property type="entry name" value="RECOMBINATION PROTEIN RECR"/>
    <property type="match status" value="1"/>
</dbReference>
<keyword evidence="6 7" id="KW-0234">DNA repair</keyword>
<gene>
    <name evidence="7 9" type="primary">recR</name>
    <name evidence="9" type="ORF">NCTC10723_01270</name>
</gene>
<reference evidence="9 10" key="1">
    <citation type="submission" date="2018-06" db="EMBL/GenBank/DDBJ databases">
        <authorList>
            <consortium name="Pathogen Informatics"/>
            <person name="Doyle S."/>
        </authorList>
    </citation>
    <scope>NUCLEOTIDE SEQUENCE [LARGE SCALE GENOMIC DNA]</scope>
    <source>
        <strain evidence="9 10">NCTC10723</strain>
    </source>
</reference>
<dbReference type="Pfam" id="PF13662">
    <property type="entry name" value="Toprim_4"/>
    <property type="match status" value="1"/>
</dbReference>
<dbReference type="OrthoDB" id="9802672at2"/>
<accession>A0A377GXT5</accession>
<keyword evidence="3 7" id="KW-0863">Zinc-finger</keyword>
<keyword evidence="5 7" id="KW-0233">DNA recombination</keyword>
<evidence type="ECO:0000313" key="9">
    <source>
        <dbReference type="EMBL" id="STO31810.1"/>
    </source>
</evidence>
<comment type="function">
    <text evidence="7">May play a role in DNA repair. It seems to be involved in an RecBC-independent recombinational process of DNA repair. It may act with RecF and RecO.</text>
</comment>
<dbReference type="Gene3D" id="6.10.250.240">
    <property type="match status" value="1"/>
</dbReference>
<dbReference type="SUPFAM" id="SSF111304">
    <property type="entry name" value="Recombination protein RecR"/>
    <property type="match status" value="1"/>
</dbReference>
<dbReference type="AlphaFoldDB" id="A0A377GXT5"/>
<dbReference type="Gene3D" id="1.10.8.420">
    <property type="entry name" value="RecR Domain 1"/>
    <property type="match status" value="1"/>
</dbReference>
<protein>
    <recommendedName>
        <fullName evidence="7">Recombination protein RecR</fullName>
    </recommendedName>
</protein>
<dbReference type="InterPro" id="IPR034137">
    <property type="entry name" value="TOPRIM_RecR"/>
</dbReference>
<dbReference type="GO" id="GO:0006281">
    <property type="term" value="P:DNA repair"/>
    <property type="evidence" value="ECO:0007669"/>
    <property type="project" value="UniProtKB-UniRule"/>
</dbReference>
<feature type="domain" description="Toprim" evidence="8">
    <location>
        <begin position="79"/>
        <end position="174"/>
    </location>
</feature>
<dbReference type="PANTHER" id="PTHR30446:SF0">
    <property type="entry name" value="RECOMBINATION PROTEIN RECR"/>
    <property type="match status" value="1"/>
</dbReference>
<evidence type="ECO:0000256" key="3">
    <source>
        <dbReference type="ARBA" id="ARBA00022771"/>
    </source>
</evidence>
<dbReference type="RefSeq" id="WP_115270453.1">
    <property type="nucleotide sequence ID" value="NZ_CASFEE010000009.1"/>
</dbReference>
<evidence type="ECO:0000256" key="5">
    <source>
        <dbReference type="ARBA" id="ARBA00023172"/>
    </source>
</evidence>
<proteinExistence type="inferred from homology"/>
<evidence type="ECO:0000256" key="1">
    <source>
        <dbReference type="ARBA" id="ARBA00022723"/>
    </source>
</evidence>
<dbReference type="Pfam" id="PF21176">
    <property type="entry name" value="RecR_HhH"/>
    <property type="match status" value="1"/>
</dbReference>
<dbReference type="GO" id="GO:0003677">
    <property type="term" value="F:DNA binding"/>
    <property type="evidence" value="ECO:0007669"/>
    <property type="project" value="UniProtKB-UniRule"/>
</dbReference>
<dbReference type="InterPro" id="IPR006171">
    <property type="entry name" value="TOPRIM_dom"/>
</dbReference>
<dbReference type="CDD" id="cd01025">
    <property type="entry name" value="TOPRIM_recR"/>
    <property type="match status" value="1"/>
</dbReference>
<dbReference type="InterPro" id="IPR000093">
    <property type="entry name" value="DNA_Rcmb_RecR"/>
</dbReference>
<evidence type="ECO:0000259" key="8">
    <source>
        <dbReference type="PROSITE" id="PS50880"/>
    </source>
</evidence>
<dbReference type="GO" id="GO:0008270">
    <property type="term" value="F:zinc ion binding"/>
    <property type="evidence" value="ECO:0007669"/>
    <property type="project" value="UniProtKB-KW"/>
</dbReference>
<dbReference type="HAMAP" id="MF_00017">
    <property type="entry name" value="RecR"/>
    <property type="match status" value="1"/>
</dbReference>
<dbReference type="Gene3D" id="3.40.1360.10">
    <property type="match status" value="1"/>
</dbReference>
<evidence type="ECO:0000256" key="2">
    <source>
        <dbReference type="ARBA" id="ARBA00022763"/>
    </source>
</evidence>
<name>A0A377GXT5_9FUSO</name>
<dbReference type="EMBL" id="UGGU01000003">
    <property type="protein sequence ID" value="STO31810.1"/>
    <property type="molecule type" value="Genomic_DNA"/>
</dbReference>
<dbReference type="InterPro" id="IPR023627">
    <property type="entry name" value="Rcmb_RecR"/>
</dbReference>
<keyword evidence="10" id="KW-1185">Reference proteome</keyword>